<proteinExistence type="predicted"/>
<organism evidence="2 3">
    <name type="scientific">Telmatocola sphagniphila</name>
    <dbReference type="NCBI Taxonomy" id="1123043"/>
    <lineage>
        <taxon>Bacteria</taxon>
        <taxon>Pseudomonadati</taxon>
        <taxon>Planctomycetota</taxon>
        <taxon>Planctomycetia</taxon>
        <taxon>Gemmatales</taxon>
        <taxon>Gemmataceae</taxon>
    </lineage>
</organism>
<gene>
    <name evidence="2" type="ORF">KIH39_25690</name>
</gene>
<dbReference type="EMBL" id="CP074694">
    <property type="protein sequence ID" value="QVL32188.1"/>
    <property type="molecule type" value="Genomic_DNA"/>
</dbReference>
<evidence type="ECO:0000313" key="3">
    <source>
        <dbReference type="Proteomes" id="UP000676194"/>
    </source>
</evidence>
<keyword evidence="3" id="KW-1185">Reference proteome</keyword>
<dbReference type="AlphaFoldDB" id="A0A8E6B594"/>
<feature type="signal peptide" evidence="1">
    <location>
        <begin position="1"/>
        <end position="22"/>
    </location>
</feature>
<reference evidence="2" key="1">
    <citation type="submission" date="2021-05" db="EMBL/GenBank/DDBJ databases">
        <title>Complete genome sequence of the cellulolytic planctomycete Telmatocola sphagniphila SP2T and characterization of the first cellulase from planctomycetes.</title>
        <authorList>
            <person name="Rakitin A.L."/>
            <person name="Beletsky A.V."/>
            <person name="Naumoff D.G."/>
            <person name="Kulichevskaya I.S."/>
            <person name="Mardanov A.V."/>
            <person name="Ravin N.V."/>
            <person name="Dedysh S.N."/>
        </authorList>
    </citation>
    <scope>NUCLEOTIDE SEQUENCE</scope>
    <source>
        <strain evidence="2">SP2T</strain>
    </source>
</reference>
<evidence type="ECO:0000313" key="2">
    <source>
        <dbReference type="EMBL" id="QVL32188.1"/>
    </source>
</evidence>
<dbReference type="KEGG" id="tsph:KIH39_25690"/>
<keyword evidence="1" id="KW-0732">Signal</keyword>
<dbReference type="Proteomes" id="UP000676194">
    <property type="component" value="Chromosome"/>
</dbReference>
<accession>A0A8E6B594</accession>
<sequence>MNSRFCFLLMTILTWNIGVLTAQELPNSGYRSAVYPVADLICSPQPSTANGKPTTCEQQLMARIQKEVAPTSWGVTEDFATMVYDAKTFSLTVRQTEAAHKQIANLLKELERGQIAIEMRIVNCSEKSVEKLGNLAPNWTTKEGITYSFIDLQRYYRLLDGLQADPTTNCMQFPKITMFEGQTGHISLEDQINLKLVPSLSKDKRLITVKTQLRLKASPDEKDSSKELSLDAVTKLRDQQTIAFLLGTVPAEIKPDTFTAFTRFISTDRMLGKQKKLFENRYIIAVMTPRLIDEEESTFEVRSLKGKLESVEDGKFPPLTPPKAK</sequence>
<protein>
    <submittedName>
        <fullName evidence="2">Uncharacterized protein</fullName>
    </submittedName>
</protein>
<feature type="chain" id="PRO_5034803100" evidence="1">
    <location>
        <begin position="23"/>
        <end position="325"/>
    </location>
</feature>
<name>A0A8E6B594_9BACT</name>
<evidence type="ECO:0000256" key="1">
    <source>
        <dbReference type="SAM" id="SignalP"/>
    </source>
</evidence>
<dbReference type="RefSeq" id="WP_213496904.1">
    <property type="nucleotide sequence ID" value="NZ_CP074694.1"/>
</dbReference>